<feature type="compositionally biased region" description="Polar residues" evidence="1">
    <location>
        <begin position="443"/>
        <end position="456"/>
    </location>
</feature>
<dbReference type="STRING" id="289078.A0A2X0M4K1"/>
<feature type="region of interest" description="Disordered" evidence="1">
    <location>
        <begin position="338"/>
        <end position="366"/>
    </location>
</feature>
<organism evidence="2 3">
    <name type="scientific">Microbotryum saponariae</name>
    <dbReference type="NCBI Taxonomy" id="289078"/>
    <lineage>
        <taxon>Eukaryota</taxon>
        <taxon>Fungi</taxon>
        <taxon>Dikarya</taxon>
        <taxon>Basidiomycota</taxon>
        <taxon>Pucciniomycotina</taxon>
        <taxon>Microbotryomycetes</taxon>
        <taxon>Microbotryales</taxon>
        <taxon>Microbotryaceae</taxon>
        <taxon>Microbotryum</taxon>
    </lineage>
</organism>
<evidence type="ECO:0000313" key="3">
    <source>
        <dbReference type="Proteomes" id="UP000249723"/>
    </source>
</evidence>
<accession>A0A2X0M4K1</accession>
<proteinExistence type="predicted"/>
<feature type="region of interest" description="Disordered" evidence="1">
    <location>
        <begin position="104"/>
        <end position="161"/>
    </location>
</feature>
<dbReference type="Gene3D" id="1.20.5.170">
    <property type="match status" value="1"/>
</dbReference>
<dbReference type="Proteomes" id="UP000249723">
    <property type="component" value="Unassembled WGS sequence"/>
</dbReference>
<evidence type="ECO:0000313" key="2">
    <source>
        <dbReference type="EMBL" id="SCZ97605.1"/>
    </source>
</evidence>
<feature type="compositionally biased region" description="Low complexity" evidence="1">
    <location>
        <begin position="242"/>
        <end position="254"/>
    </location>
</feature>
<feature type="compositionally biased region" description="Low complexity" evidence="1">
    <location>
        <begin position="356"/>
        <end position="366"/>
    </location>
</feature>
<reference evidence="3" key="1">
    <citation type="submission" date="2016-10" db="EMBL/GenBank/DDBJ databases">
        <authorList>
            <person name="Jeantristanb JTB J.-T."/>
            <person name="Ricardo R."/>
        </authorList>
    </citation>
    <scope>NUCLEOTIDE SEQUENCE [LARGE SCALE GENOMIC DNA]</scope>
</reference>
<feature type="compositionally biased region" description="Low complexity" evidence="1">
    <location>
        <begin position="205"/>
        <end position="218"/>
    </location>
</feature>
<dbReference type="SUPFAM" id="SSF57959">
    <property type="entry name" value="Leucine zipper domain"/>
    <property type="match status" value="1"/>
</dbReference>
<name>A0A2X0M4K1_9BASI</name>
<gene>
    <name evidence="2" type="ORF">BZ3500_MVSOF-1268-A1-R1_CHR4-3G07290</name>
</gene>
<feature type="compositionally biased region" description="Polar residues" evidence="1">
    <location>
        <begin position="293"/>
        <end position="303"/>
    </location>
</feature>
<keyword evidence="3" id="KW-1185">Reference proteome</keyword>
<dbReference type="GO" id="GO:0003700">
    <property type="term" value="F:DNA-binding transcription factor activity"/>
    <property type="evidence" value="ECO:0007669"/>
    <property type="project" value="InterPro"/>
</dbReference>
<evidence type="ECO:0000256" key="1">
    <source>
        <dbReference type="SAM" id="MobiDB-lite"/>
    </source>
</evidence>
<feature type="region of interest" description="Disordered" evidence="1">
    <location>
        <begin position="439"/>
        <end position="480"/>
    </location>
</feature>
<protein>
    <submittedName>
        <fullName evidence="2">BZ3500_MvSof-1268-A1-R1_Chr4-3g07290 protein</fullName>
    </submittedName>
</protein>
<feature type="region of interest" description="Disordered" evidence="1">
    <location>
        <begin position="201"/>
        <end position="306"/>
    </location>
</feature>
<dbReference type="AlphaFoldDB" id="A0A2X0M4K1"/>
<dbReference type="OrthoDB" id="295274at2759"/>
<dbReference type="InterPro" id="IPR046347">
    <property type="entry name" value="bZIP_sf"/>
</dbReference>
<feature type="region of interest" description="Disordered" evidence="1">
    <location>
        <begin position="628"/>
        <end position="659"/>
    </location>
</feature>
<dbReference type="CDD" id="cd14687">
    <property type="entry name" value="bZIP_ATF2"/>
    <property type="match status" value="1"/>
</dbReference>
<dbReference type="EMBL" id="FMWP01000093">
    <property type="protein sequence ID" value="SCZ97605.1"/>
    <property type="molecule type" value="Genomic_DNA"/>
</dbReference>
<sequence length="659" mass="69415">MQSTLCASITDSDGLGLGSPSNDFHMITRSSPSPWSKFLSPSLFTSSSTYGFPVTAPSAAAPVAAARAPHAARIAGPAPVVTVGASLVAPGFTQEREINPFEKSFATSDGPAKGRQMLRTGSPSPAPRRHNKRVDPASMAPHLKSADAAPRARSKLHETISAAPTGTALLAAAASTTKNTDSSATTRPALSVGLAARRMHRKAASESLAPASQLSSSAIDPIGAGSSGGRKRASFAPAPIASFTSSNSSSSRSGHASERTNSSTSNSAEDSPASSVPPSPVPDTETKPAAPRQESTVAASQNGEADVEQAYGTSALARLVSSTVDKGKFQHYQPAPLPISYGAPAQPSSTWRTDAPSQQEPPQLQSQPTVSIGVLITQHDISVVPTAFLAEEQHYYDSSFMGLDDSEGALGRFDSLHVSAPVSTLNPGAFIEFSFASEDGKTSSRGPLANSTSGATNEGPAPRKRGRKPKSAVPEEDAETVKVEALERNRVAASKSRRRKKERVSGLEQSEFQREFLEARKHRPRGCQADPCRPLFFATDAANLATSNVQLQQMCQVLSNELHGLRAMLKQLHPLDCDCVHVRGYCAREAAGGGIPTIERIAGRTLSLDYTKVPRWGSEDDCYCATPGMPNSRSKRGAPAADESHPDARRAIPLKRARV</sequence>